<evidence type="ECO:0000313" key="8">
    <source>
        <dbReference type="Proteomes" id="UP000034462"/>
    </source>
</evidence>
<dbReference type="PANTHER" id="PTHR40277:SF1">
    <property type="entry name" value="BLL5419 PROTEIN"/>
    <property type="match status" value="1"/>
</dbReference>
<evidence type="ECO:0000256" key="1">
    <source>
        <dbReference type="ARBA" id="ARBA00004651"/>
    </source>
</evidence>
<keyword evidence="5 6" id="KW-0472">Membrane</keyword>
<comment type="caution">
    <text evidence="7">The sequence shown here is derived from an EMBL/GenBank/DDBJ whole genome shotgun (WGS) entry which is preliminary data.</text>
</comment>
<evidence type="ECO:0000256" key="5">
    <source>
        <dbReference type="ARBA" id="ARBA00023136"/>
    </source>
</evidence>
<feature type="transmembrane region" description="Helical" evidence="6">
    <location>
        <begin position="156"/>
        <end position="174"/>
    </location>
</feature>
<organism evidence="7 8">
    <name type="scientific">Candidatus Yanofskybacteria bacterium GW2011_GWC1_48_11</name>
    <dbReference type="NCBI Taxonomy" id="1619027"/>
    <lineage>
        <taxon>Bacteria</taxon>
        <taxon>Candidatus Yanofskyibacteriota</taxon>
    </lineage>
</organism>
<evidence type="ECO:0000256" key="4">
    <source>
        <dbReference type="ARBA" id="ARBA00022989"/>
    </source>
</evidence>
<evidence type="ECO:0000256" key="6">
    <source>
        <dbReference type="SAM" id="Phobius"/>
    </source>
</evidence>
<evidence type="ECO:0008006" key="9">
    <source>
        <dbReference type="Google" id="ProtNLM"/>
    </source>
</evidence>
<accession>A0A837IPF0</accession>
<dbReference type="NCBIfam" id="TIGR00374">
    <property type="entry name" value="flippase-like domain"/>
    <property type="match status" value="1"/>
</dbReference>
<evidence type="ECO:0000313" key="7">
    <source>
        <dbReference type="EMBL" id="KKU93559.1"/>
    </source>
</evidence>
<dbReference type="Pfam" id="PF03706">
    <property type="entry name" value="LPG_synthase_TM"/>
    <property type="match status" value="1"/>
</dbReference>
<evidence type="ECO:0000256" key="3">
    <source>
        <dbReference type="ARBA" id="ARBA00022692"/>
    </source>
</evidence>
<evidence type="ECO:0000256" key="2">
    <source>
        <dbReference type="ARBA" id="ARBA00022475"/>
    </source>
</evidence>
<dbReference type="InterPro" id="IPR022791">
    <property type="entry name" value="L-PG_synthase/AglD"/>
</dbReference>
<dbReference type="Proteomes" id="UP000034462">
    <property type="component" value="Unassembled WGS sequence"/>
</dbReference>
<reference evidence="7 8" key="1">
    <citation type="journal article" date="2015" name="Nature">
        <title>rRNA introns, odd ribosomes, and small enigmatic genomes across a large radiation of phyla.</title>
        <authorList>
            <person name="Brown C.T."/>
            <person name="Hug L.A."/>
            <person name="Thomas B.C."/>
            <person name="Sharon I."/>
            <person name="Castelle C.J."/>
            <person name="Singh A."/>
            <person name="Wilkins M.J."/>
            <person name="Williams K.H."/>
            <person name="Banfield J.F."/>
        </authorList>
    </citation>
    <scope>NUCLEOTIDE SEQUENCE [LARGE SCALE GENOMIC DNA]</scope>
</reference>
<feature type="transmembrane region" description="Helical" evidence="6">
    <location>
        <begin position="297"/>
        <end position="316"/>
    </location>
</feature>
<keyword evidence="3 6" id="KW-0812">Transmembrane</keyword>
<keyword evidence="2" id="KW-1003">Cell membrane</keyword>
<comment type="subcellular location">
    <subcellularLocation>
        <location evidence="1">Cell membrane</location>
        <topology evidence="1">Multi-pass membrane protein</topology>
    </subcellularLocation>
</comment>
<dbReference type="PANTHER" id="PTHR40277">
    <property type="entry name" value="BLL5419 PROTEIN"/>
    <property type="match status" value="1"/>
</dbReference>
<name>A0A837IPF0_9BACT</name>
<keyword evidence="4 6" id="KW-1133">Transmembrane helix</keyword>
<dbReference type="AlphaFoldDB" id="A0A837IPF0"/>
<gene>
    <name evidence="7" type="ORF">UY25_C0001G0052</name>
</gene>
<feature type="transmembrane region" description="Helical" evidence="6">
    <location>
        <begin position="39"/>
        <end position="62"/>
    </location>
</feature>
<dbReference type="GO" id="GO:0005886">
    <property type="term" value="C:plasma membrane"/>
    <property type="evidence" value="ECO:0007669"/>
    <property type="project" value="UniProtKB-SubCell"/>
</dbReference>
<feature type="transmembrane region" description="Helical" evidence="6">
    <location>
        <begin position="6"/>
        <end position="27"/>
    </location>
</feature>
<protein>
    <recommendedName>
        <fullName evidence="9">Flippase-like domain-containing protein</fullName>
    </recommendedName>
</protein>
<sequence>MKQLVLFLGALGAGVLLFGVLISGVGWNEIWEVLRDFSFSHALFVFLLTLAFLSASVLRWYFILKRQGCAISFGAAWKTYLAGFSLWFFVPMFPFANELLRASLLKERYHVELPKGMASVITDRILEVTSNLLMVLVGGIIFLLLGDRVSYSSKTIAVMLFVGIWVLLLLLLYMRLFQKRSIVRLFWKENGGAQEAEQEVFRFFQVRKATFWEGIGLSLLKGIIGIVRAAVIIFFFGKGIALLPAVTAHAFYYLAVLVPIPAALGSHEVLQTLAFEALGLGAGTGVAFALVVRSIEILFAATGLILLFHFGLRFLLRLMSRKGVKLLKFIFP</sequence>
<feature type="transmembrane region" description="Helical" evidence="6">
    <location>
        <begin position="82"/>
        <end position="104"/>
    </location>
</feature>
<dbReference type="EMBL" id="LCPH01000001">
    <property type="protein sequence ID" value="KKU93559.1"/>
    <property type="molecule type" value="Genomic_DNA"/>
</dbReference>
<feature type="transmembrane region" description="Helical" evidence="6">
    <location>
        <begin position="273"/>
        <end position="291"/>
    </location>
</feature>
<feature type="transmembrane region" description="Helical" evidence="6">
    <location>
        <begin position="125"/>
        <end position="144"/>
    </location>
</feature>
<feature type="transmembrane region" description="Helical" evidence="6">
    <location>
        <begin position="242"/>
        <end position="264"/>
    </location>
</feature>
<proteinExistence type="predicted"/>
<feature type="transmembrane region" description="Helical" evidence="6">
    <location>
        <begin position="211"/>
        <end position="236"/>
    </location>
</feature>